<dbReference type="AlphaFoldDB" id="A0A837D8X0"/>
<accession>A0A837D8X0</accession>
<evidence type="ECO:0000313" key="2">
    <source>
        <dbReference type="EMBL" id="KHF42226.1"/>
    </source>
</evidence>
<feature type="region of interest" description="Disordered" evidence="1">
    <location>
        <begin position="1"/>
        <end position="55"/>
    </location>
</feature>
<sequence length="55" mass="5805">MGKNARTDHKRSNAGSSTSRPESIPTHGRVPTCPDLQAGAPERGQLTRTGSFSTP</sequence>
<organism evidence="2 3">
    <name type="scientific">Saccharomonospora viridis</name>
    <dbReference type="NCBI Taxonomy" id="1852"/>
    <lineage>
        <taxon>Bacteria</taxon>
        <taxon>Bacillati</taxon>
        <taxon>Actinomycetota</taxon>
        <taxon>Actinomycetes</taxon>
        <taxon>Pseudonocardiales</taxon>
        <taxon>Pseudonocardiaceae</taxon>
        <taxon>Saccharomonospora</taxon>
    </lineage>
</organism>
<proteinExistence type="predicted"/>
<feature type="compositionally biased region" description="Polar residues" evidence="1">
    <location>
        <begin position="46"/>
        <end position="55"/>
    </location>
</feature>
<evidence type="ECO:0000313" key="3">
    <source>
        <dbReference type="Proteomes" id="UP000030848"/>
    </source>
</evidence>
<evidence type="ECO:0000256" key="1">
    <source>
        <dbReference type="SAM" id="MobiDB-lite"/>
    </source>
</evidence>
<gene>
    <name evidence="2" type="ORF">MINT15_40320</name>
</gene>
<dbReference type="EMBL" id="JRZE01000008">
    <property type="protein sequence ID" value="KHF42226.1"/>
    <property type="molecule type" value="Genomic_DNA"/>
</dbReference>
<dbReference type="Proteomes" id="UP000030848">
    <property type="component" value="Unassembled WGS sequence"/>
</dbReference>
<protein>
    <submittedName>
        <fullName evidence="2">Uncharacterized protein</fullName>
    </submittedName>
</protein>
<reference evidence="2 3" key="1">
    <citation type="submission" date="2014-10" db="EMBL/GenBank/DDBJ databases">
        <title>Genome sequence of Micropolyspora internatus JCM3315.</title>
        <authorList>
            <person name="Shin S.-K."/>
            <person name="Yi H."/>
        </authorList>
    </citation>
    <scope>NUCLEOTIDE SEQUENCE [LARGE SCALE GENOMIC DNA]</scope>
    <source>
        <strain evidence="2 3">JCM 3315</strain>
    </source>
</reference>
<feature type="compositionally biased region" description="Basic and acidic residues" evidence="1">
    <location>
        <begin position="1"/>
        <end position="11"/>
    </location>
</feature>
<name>A0A837D8X0_9PSEU</name>
<comment type="caution">
    <text evidence="2">The sequence shown here is derived from an EMBL/GenBank/DDBJ whole genome shotgun (WGS) entry which is preliminary data.</text>
</comment>